<dbReference type="PANTHER" id="PTHR45947:SF3">
    <property type="entry name" value="SULFOQUINOVOSYL TRANSFERASE SQD2"/>
    <property type="match status" value="1"/>
</dbReference>
<dbReference type="SUPFAM" id="SSF53756">
    <property type="entry name" value="UDP-Glycosyltransferase/glycogen phosphorylase"/>
    <property type="match status" value="1"/>
</dbReference>
<keyword evidence="3" id="KW-1185">Reference proteome</keyword>
<dbReference type="EMBL" id="JBHTKX010000001">
    <property type="protein sequence ID" value="MFD1129251.1"/>
    <property type="molecule type" value="Genomic_DNA"/>
</dbReference>
<accession>A0ABW3PZQ6</accession>
<dbReference type="CDD" id="cd03801">
    <property type="entry name" value="GT4_PimA-like"/>
    <property type="match status" value="1"/>
</dbReference>
<dbReference type="EC" id="2.4.-.-" evidence="2"/>
<keyword evidence="2" id="KW-0328">Glycosyltransferase</keyword>
<feature type="domain" description="Glycosyl transferase family 1" evidence="1">
    <location>
        <begin position="116"/>
        <end position="275"/>
    </location>
</feature>
<name>A0ABW3PZQ6_9BACL</name>
<dbReference type="PANTHER" id="PTHR45947">
    <property type="entry name" value="SULFOQUINOVOSYL TRANSFERASE SQD2"/>
    <property type="match status" value="1"/>
</dbReference>
<protein>
    <submittedName>
        <fullName evidence="2">Glycosyltransferase family 4 protein</fullName>
        <ecNumber evidence="2">2.4.-.-</ecNumber>
    </submittedName>
</protein>
<dbReference type="InterPro" id="IPR001296">
    <property type="entry name" value="Glyco_trans_1"/>
</dbReference>
<dbReference type="Pfam" id="PF00534">
    <property type="entry name" value="Glycos_transf_1"/>
    <property type="match status" value="1"/>
</dbReference>
<dbReference type="Proteomes" id="UP001597169">
    <property type="component" value="Unassembled WGS sequence"/>
</dbReference>
<dbReference type="InterPro" id="IPR050194">
    <property type="entry name" value="Glycosyltransferase_grp1"/>
</dbReference>
<comment type="caution">
    <text evidence="2">The sequence shown here is derived from an EMBL/GenBank/DDBJ whole genome shotgun (WGS) entry which is preliminary data.</text>
</comment>
<proteinExistence type="predicted"/>
<sequence length="310" mass="35821">MSKKFLEPYDLIITTEYNQLMTPLLTLLAPHKTVLYHGPYRDNNNKAVRTIYDMVFKSFLAKKIKTVYVKSDLAKQYLENKGFQRVVTVGVGLDKLNFETEPSENIEISELIAPLKNKKVLLYLGILEERRNVIFLLSILKEVVKRDDKFRLLMIGDGQKEDTDRYWKYVEEHHLRDYIIYLPKVKQSEVWQVYGAADIMVFPTTYDIFGMVLLESMHFQVPIISSVNGGAVTVIKNGINGVIVEASDERVWVERILDMHQDQVLLEKIKSESRKTIENLSWDEIADSFIQSLDDKTKEGVAVDKSTAYS</sequence>
<gene>
    <name evidence="2" type="ORF">ACFQ3J_13835</name>
</gene>
<dbReference type="GO" id="GO:0016757">
    <property type="term" value="F:glycosyltransferase activity"/>
    <property type="evidence" value="ECO:0007669"/>
    <property type="project" value="UniProtKB-KW"/>
</dbReference>
<evidence type="ECO:0000313" key="3">
    <source>
        <dbReference type="Proteomes" id="UP001597169"/>
    </source>
</evidence>
<evidence type="ECO:0000313" key="2">
    <source>
        <dbReference type="EMBL" id="MFD1129251.1"/>
    </source>
</evidence>
<reference evidence="3" key="1">
    <citation type="journal article" date="2019" name="Int. J. Syst. Evol. Microbiol.">
        <title>The Global Catalogue of Microorganisms (GCM) 10K type strain sequencing project: providing services to taxonomists for standard genome sequencing and annotation.</title>
        <authorList>
            <consortium name="The Broad Institute Genomics Platform"/>
            <consortium name="The Broad Institute Genome Sequencing Center for Infectious Disease"/>
            <person name="Wu L."/>
            <person name="Ma J."/>
        </authorList>
    </citation>
    <scope>NUCLEOTIDE SEQUENCE [LARGE SCALE GENOMIC DNA]</scope>
    <source>
        <strain evidence="3">CCUG 53519</strain>
    </source>
</reference>
<dbReference type="Gene3D" id="3.40.50.2000">
    <property type="entry name" value="Glycogen Phosphorylase B"/>
    <property type="match status" value="1"/>
</dbReference>
<keyword evidence="2" id="KW-0808">Transferase</keyword>
<evidence type="ECO:0000259" key="1">
    <source>
        <dbReference type="Pfam" id="PF00534"/>
    </source>
</evidence>
<organism evidence="2 3">
    <name type="scientific">Paenibacillus provencensis</name>
    <dbReference type="NCBI Taxonomy" id="441151"/>
    <lineage>
        <taxon>Bacteria</taxon>
        <taxon>Bacillati</taxon>
        <taxon>Bacillota</taxon>
        <taxon>Bacilli</taxon>
        <taxon>Bacillales</taxon>
        <taxon>Paenibacillaceae</taxon>
        <taxon>Paenibacillus</taxon>
    </lineage>
</organism>